<comment type="caution">
    <text evidence="2">The sequence shown here is derived from an EMBL/GenBank/DDBJ whole genome shotgun (WGS) entry which is preliminary data.</text>
</comment>
<dbReference type="AlphaFoldDB" id="A0A2V3PS11"/>
<dbReference type="Proteomes" id="UP000247973">
    <property type="component" value="Unassembled WGS sequence"/>
</dbReference>
<organism evidence="2 3">
    <name type="scientific">Dysgonomonas alginatilytica</name>
    <dbReference type="NCBI Taxonomy" id="1605892"/>
    <lineage>
        <taxon>Bacteria</taxon>
        <taxon>Pseudomonadati</taxon>
        <taxon>Bacteroidota</taxon>
        <taxon>Bacteroidia</taxon>
        <taxon>Bacteroidales</taxon>
        <taxon>Dysgonomonadaceae</taxon>
        <taxon>Dysgonomonas</taxon>
    </lineage>
</organism>
<evidence type="ECO:0000313" key="3">
    <source>
        <dbReference type="Proteomes" id="UP000247973"/>
    </source>
</evidence>
<keyword evidence="1" id="KW-0732">Signal</keyword>
<dbReference type="EMBL" id="QICL01000009">
    <property type="protein sequence ID" value="PXV64720.1"/>
    <property type="molecule type" value="Genomic_DNA"/>
</dbReference>
<gene>
    <name evidence="2" type="ORF">CLV62_10946</name>
</gene>
<dbReference type="PROSITE" id="PS51257">
    <property type="entry name" value="PROKAR_LIPOPROTEIN"/>
    <property type="match status" value="1"/>
</dbReference>
<name>A0A2V3PS11_9BACT</name>
<dbReference type="RefSeq" id="WP_110310440.1">
    <property type="nucleotide sequence ID" value="NZ_QICL01000009.1"/>
</dbReference>
<keyword evidence="3" id="KW-1185">Reference proteome</keyword>
<reference evidence="2 3" key="1">
    <citation type="submission" date="2018-03" db="EMBL/GenBank/DDBJ databases">
        <title>Genomic Encyclopedia of Archaeal and Bacterial Type Strains, Phase II (KMG-II): from individual species to whole genera.</title>
        <authorList>
            <person name="Goeker M."/>
        </authorList>
    </citation>
    <scope>NUCLEOTIDE SEQUENCE [LARGE SCALE GENOMIC DNA]</scope>
    <source>
        <strain evidence="2 3">DSM 100214</strain>
    </source>
</reference>
<protein>
    <recommendedName>
        <fullName evidence="4">PKD family protein</fullName>
    </recommendedName>
</protein>
<feature type="chain" id="PRO_5016003952" description="PKD family protein" evidence="1">
    <location>
        <begin position="23"/>
        <end position="452"/>
    </location>
</feature>
<evidence type="ECO:0000256" key="1">
    <source>
        <dbReference type="SAM" id="SignalP"/>
    </source>
</evidence>
<evidence type="ECO:0008006" key="4">
    <source>
        <dbReference type="Google" id="ProtNLM"/>
    </source>
</evidence>
<dbReference type="OrthoDB" id="646668at2"/>
<proteinExistence type="predicted"/>
<feature type="signal peptide" evidence="1">
    <location>
        <begin position="1"/>
        <end position="22"/>
    </location>
</feature>
<accession>A0A2V3PS11</accession>
<sequence>MKNIYKSILAILSMGLLFTACSPDNPQLGSILAKDQLKFSITQNPDDPNMVILESLTPNASPFWTTPLGRSTHVRDTVRIAFPGTYTFTYGALSNGGATQADPFELTITTTNLSYVDDPLWTNLTGGVGNEKVWRLDYGMYGLNAGPLTYCAPLTTWTQWQAGTAEVGWAPSWNDNQWIIEEADKESRMTFSLKGGAYMKTHKVTEGVNESGTFFLDVNNHTLTTTDATILRSKNFIANATNWNKNLVILSLTENQLMVGVRRTNSEGDYLYVWNFVSDEYAEKYVPEDVEDPNFNFGNQSEILAVNTTKTWYLDTEVPFNWADINGKLLNEWNSRADIISAGWTGYDDSSVANIDGCSITFTQDGKVTVRQDNGTETSGTCKNTQSTNTITFKDVTPSFLIAGWISVATTDENQWKIVKVEHNVLGNVSGIWFGKRDPAKPEYMVFHFISK</sequence>
<evidence type="ECO:0000313" key="2">
    <source>
        <dbReference type="EMBL" id="PXV64720.1"/>
    </source>
</evidence>